<dbReference type="SMART" id="SM00702">
    <property type="entry name" value="P4Hc"/>
    <property type="match status" value="1"/>
</dbReference>
<dbReference type="Pfam" id="PF08336">
    <property type="entry name" value="P4Ha_N"/>
    <property type="match status" value="1"/>
</dbReference>
<evidence type="ECO:0000256" key="2">
    <source>
        <dbReference type="ARBA" id="ARBA00002035"/>
    </source>
</evidence>
<evidence type="ECO:0000256" key="4">
    <source>
        <dbReference type="ARBA" id="ARBA00006511"/>
    </source>
</evidence>
<dbReference type="PANTHER" id="PTHR10869">
    <property type="entry name" value="PROLYL 4-HYDROXYLASE ALPHA SUBUNIT"/>
    <property type="match status" value="1"/>
</dbReference>
<evidence type="ECO:0000313" key="14">
    <source>
        <dbReference type="Proteomes" id="UP001165740"/>
    </source>
</evidence>
<evidence type="ECO:0000256" key="5">
    <source>
        <dbReference type="ARBA" id="ARBA00012269"/>
    </source>
</evidence>
<comment type="function">
    <text evidence="2">Catalyzes the post-translational formation of 4-hydroxyproline in -Xaa-Pro-Gly- sequences in collagens and other proteins.</text>
</comment>
<reference evidence="15 16" key="1">
    <citation type="submission" date="2025-04" db="UniProtKB">
        <authorList>
            <consortium name="RefSeq"/>
        </authorList>
    </citation>
    <scope>IDENTIFICATION</scope>
</reference>
<dbReference type="Gene3D" id="6.10.140.1460">
    <property type="match status" value="1"/>
</dbReference>
<dbReference type="Pfam" id="PF13640">
    <property type="entry name" value="2OG-FeII_Oxy_3"/>
    <property type="match status" value="1"/>
</dbReference>
<dbReference type="InterPro" id="IPR005123">
    <property type="entry name" value="Oxoglu/Fe-dep_dioxygenase_dom"/>
</dbReference>
<gene>
    <name evidence="15 16" type="primary">LOC106057750</name>
</gene>
<dbReference type="OrthoDB" id="420380at2759"/>
<feature type="chain" id="PRO_5044702940" description="procollagen-proline 4-dioxygenase" evidence="12">
    <location>
        <begin position="24"/>
        <end position="563"/>
    </location>
</feature>
<proteinExistence type="inferred from homology"/>
<keyword evidence="12" id="KW-0732">Signal</keyword>
<evidence type="ECO:0000256" key="7">
    <source>
        <dbReference type="ARBA" id="ARBA00022896"/>
    </source>
</evidence>
<keyword evidence="9" id="KW-0560">Oxidoreductase</keyword>
<accession>A0A9W3B122</accession>
<feature type="coiled-coil region" evidence="11">
    <location>
        <begin position="57"/>
        <end position="84"/>
    </location>
</feature>
<protein>
    <recommendedName>
        <fullName evidence="5">procollagen-proline 4-dioxygenase</fullName>
        <ecNumber evidence="5">1.14.11.2</ecNumber>
    </recommendedName>
</protein>
<keyword evidence="7" id="KW-0847">Vitamin C</keyword>
<evidence type="ECO:0000313" key="16">
    <source>
        <dbReference type="RefSeq" id="XP_055893175.1"/>
    </source>
</evidence>
<dbReference type="GO" id="GO:0031418">
    <property type="term" value="F:L-ascorbic acid binding"/>
    <property type="evidence" value="ECO:0007669"/>
    <property type="project" value="UniProtKB-KW"/>
</dbReference>
<dbReference type="AlphaFoldDB" id="A0A9W3B122"/>
<dbReference type="RefSeq" id="XP_055893175.1">
    <property type="nucleotide sequence ID" value="XM_056037200.1"/>
</dbReference>
<evidence type="ECO:0000256" key="9">
    <source>
        <dbReference type="ARBA" id="ARBA00023002"/>
    </source>
</evidence>
<dbReference type="GO" id="GO:0005788">
    <property type="term" value="C:endoplasmic reticulum lumen"/>
    <property type="evidence" value="ECO:0007669"/>
    <property type="project" value="UniProtKB-SubCell"/>
</dbReference>
<dbReference type="PANTHER" id="PTHR10869:SF244">
    <property type="entry name" value="PROLYL 4-HYDROXYLASE SUBUNIT ALPHA-2"/>
    <property type="match status" value="1"/>
</dbReference>
<organism evidence="14 15">
    <name type="scientific">Biomphalaria glabrata</name>
    <name type="common">Bloodfluke planorb</name>
    <name type="synonym">Freshwater snail</name>
    <dbReference type="NCBI Taxonomy" id="6526"/>
    <lineage>
        <taxon>Eukaryota</taxon>
        <taxon>Metazoa</taxon>
        <taxon>Spiralia</taxon>
        <taxon>Lophotrochozoa</taxon>
        <taxon>Mollusca</taxon>
        <taxon>Gastropoda</taxon>
        <taxon>Heterobranchia</taxon>
        <taxon>Euthyneura</taxon>
        <taxon>Panpulmonata</taxon>
        <taxon>Hygrophila</taxon>
        <taxon>Lymnaeoidea</taxon>
        <taxon>Planorbidae</taxon>
        <taxon>Biomphalaria</taxon>
    </lineage>
</organism>
<dbReference type="InterPro" id="IPR013547">
    <property type="entry name" value="P4H_N"/>
</dbReference>
<dbReference type="Proteomes" id="UP001165740">
    <property type="component" value="Chromosome 8"/>
</dbReference>
<sequence length="563" mass="64594">MSVRMINISLWTMLCLTYSVTLAEVFSSVSKIKQLIEQERQLINHLELVLNISQAKGDSDQEKIERLKKKLQNLDAANTLFQEEWNYLESPIAGFKHLKRIYEDWQDVTESENKSENKKRNFLYDNLQSMYDVTSKWRLWPSEKDVEGAALGLVRLSQVYNVFPVPVWLSDSAFCISNCSRHIGVQSNHVIVPLPVLGSSGCHQMNSKEKSNVLQTIYMFKTCRSKNPHVRWKEYELFSAHDLMFVARTALGNQQKYEARRWMQLVKTFKCRSDTVSRSLVADDTTLVDLGELEKKTLNHADPVLDSVQTGFLSLCQRSIIQFQERKEIPATSCLCFWTYCWPYVRYATETVHQSPEINVYHNVLSNSEIQDLIDMALERMEPSLLPVNSKTENRTNLLRVSQTAWLYDTTEFLKRLSRRVGDITKLNSGQSDVDTPSEPFQVVNYGLGGMYAPHQDSVKVSRARGKENVPWLQHAGDRLATWMFYLSDVTSGGATVFPALNLSVTPIKGSAVFWYNLQQDGSTDSRLIHGACPVLLGNKWVANKWIRETAQTFHNPCHELRL</sequence>
<dbReference type="RefSeq" id="XP_055893174.1">
    <property type="nucleotide sequence ID" value="XM_056037199.1"/>
</dbReference>
<keyword evidence="6" id="KW-0479">Metal-binding</keyword>
<feature type="domain" description="Fe2OG dioxygenase" evidence="13">
    <location>
        <begin position="436"/>
        <end position="549"/>
    </location>
</feature>
<keyword evidence="11" id="KW-0175">Coiled coil</keyword>
<keyword evidence="8" id="KW-0223">Dioxygenase</keyword>
<evidence type="ECO:0000256" key="11">
    <source>
        <dbReference type="SAM" id="Coils"/>
    </source>
</evidence>
<dbReference type="GeneID" id="106057750"/>
<comment type="similarity">
    <text evidence="4">Belongs to the P4HA family.</text>
</comment>
<evidence type="ECO:0000256" key="10">
    <source>
        <dbReference type="ARBA" id="ARBA00023004"/>
    </source>
</evidence>
<name>A0A9W3B122_BIOGL</name>
<keyword evidence="14" id="KW-1185">Reference proteome</keyword>
<dbReference type="InterPro" id="IPR006620">
    <property type="entry name" value="Pro_4_hyd_alph"/>
</dbReference>
<dbReference type="InterPro" id="IPR045054">
    <property type="entry name" value="P4HA-like"/>
</dbReference>
<dbReference type="EC" id="1.14.11.2" evidence="5"/>
<comment type="cofactor">
    <cofactor evidence="1">
        <name>L-ascorbate</name>
        <dbReference type="ChEBI" id="CHEBI:38290"/>
    </cofactor>
</comment>
<dbReference type="OMA" id="AISRWHR"/>
<feature type="signal peptide" evidence="12">
    <location>
        <begin position="1"/>
        <end position="23"/>
    </location>
</feature>
<evidence type="ECO:0000313" key="15">
    <source>
        <dbReference type="RefSeq" id="XP_055893174.1"/>
    </source>
</evidence>
<comment type="subcellular location">
    <subcellularLocation>
        <location evidence="3">Endoplasmic reticulum lumen</location>
    </subcellularLocation>
</comment>
<evidence type="ECO:0000256" key="8">
    <source>
        <dbReference type="ARBA" id="ARBA00022964"/>
    </source>
</evidence>
<evidence type="ECO:0000256" key="1">
    <source>
        <dbReference type="ARBA" id="ARBA00001961"/>
    </source>
</evidence>
<dbReference type="PROSITE" id="PS51471">
    <property type="entry name" value="FE2OG_OXY"/>
    <property type="match status" value="1"/>
</dbReference>
<evidence type="ECO:0000259" key="13">
    <source>
        <dbReference type="PROSITE" id="PS51471"/>
    </source>
</evidence>
<keyword evidence="10" id="KW-0408">Iron</keyword>
<evidence type="ECO:0000256" key="6">
    <source>
        <dbReference type="ARBA" id="ARBA00022723"/>
    </source>
</evidence>
<dbReference type="GO" id="GO:0005506">
    <property type="term" value="F:iron ion binding"/>
    <property type="evidence" value="ECO:0007669"/>
    <property type="project" value="InterPro"/>
</dbReference>
<dbReference type="Gene3D" id="2.60.120.620">
    <property type="entry name" value="q2cbj1_9rhob like domain"/>
    <property type="match status" value="1"/>
</dbReference>
<dbReference type="GO" id="GO:0004656">
    <property type="term" value="F:procollagen-proline 4-dioxygenase activity"/>
    <property type="evidence" value="ECO:0007669"/>
    <property type="project" value="UniProtKB-EC"/>
</dbReference>
<evidence type="ECO:0000256" key="3">
    <source>
        <dbReference type="ARBA" id="ARBA00004319"/>
    </source>
</evidence>
<evidence type="ECO:0000256" key="12">
    <source>
        <dbReference type="SAM" id="SignalP"/>
    </source>
</evidence>
<dbReference type="InterPro" id="IPR044862">
    <property type="entry name" value="Pro_4_hyd_alph_FE2OG_OXY"/>
</dbReference>